<dbReference type="KEGG" id="fgg:FSB75_01330"/>
<evidence type="ECO:0000256" key="2">
    <source>
        <dbReference type="ARBA" id="ARBA00022692"/>
    </source>
</evidence>
<dbReference type="SUPFAM" id="SSF103473">
    <property type="entry name" value="MFS general substrate transporter"/>
    <property type="match status" value="1"/>
</dbReference>
<dbReference type="EMBL" id="CP042433">
    <property type="protein sequence ID" value="QEC54594.1"/>
    <property type="molecule type" value="Genomic_DNA"/>
</dbReference>
<dbReference type="Gene3D" id="1.20.1250.20">
    <property type="entry name" value="MFS general substrate transporter like domains"/>
    <property type="match status" value="1"/>
</dbReference>
<dbReference type="PANTHER" id="PTHR23514">
    <property type="entry name" value="BYPASS OF STOP CODON PROTEIN 6"/>
    <property type="match status" value="1"/>
</dbReference>
<feature type="transmembrane region" description="Helical" evidence="5">
    <location>
        <begin position="166"/>
        <end position="184"/>
    </location>
</feature>
<feature type="transmembrane region" description="Helical" evidence="5">
    <location>
        <begin position="79"/>
        <end position="96"/>
    </location>
</feature>
<dbReference type="Proteomes" id="UP000321204">
    <property type="component" value="Chromosome"/>
</dbReference>
<evidence type="ECO:0000313" key="6">
    <source>
        <dbReference type="EMBL" id="QEC54594.1"/>
    </source>
</evidence>
<feature type="transmembrane region" description="Helical" evidence="5">
    <location>
        <begin position="140"/>
        <end position="160"/>
    </location>
</feature>
<evidence type="ECO:0000256" key="1">
    <source>
        <dbReference type="ARBA" id="ARBA00004141"/>
    </source>
</evidence>
<keyword evidence="3 5" id="KW-1133">Transmembrane helix</keyword>
<feature type="transmembrane region" description="Helical" evidence="5">
    <location>
        <begin position="245"/>
        <end position="261"/>
    </location>
</feature>
<feature type="transmembrane region" description="Helical" evidence="5">
    <location>
        <begin position="330"/>
        <end position="349"/>
    </location>
</feature>
<dbReference type="InterPro" id="IPR051788">
    <property type="entry name" value="MFS_Transporter"/>
</dbReference>
<sequence length="383" mass="41627">MSETVLRNARRKQRWIVIAFFFFSGILAATWTSRIPDIQQKLALSNAALGTVLFSIPVGLIAGLSVASWLVATFGAKKVMIGSCVCCALALAAAGFSATRFLLMPALFFFGACRTVLNLSSNAGAIEVQQLYDRPIISGFHGIWSGACFLAAGLSTGLILLDVKPAFQFLSVAILLALVALLFYRRDLNNNLSNEKRPFFVKPDAYLFLLGLMALCSMLAEGAMFDWSVNYFEKVIKAEKTFRTTGYLSFVITMAFGRLVGDSLVHRFGIYRMLIINGAMMAIGFLFVAAFPFVLPAAFGCLLVGAGDSILVPVVYLLASRSKKMTPNYAISSVTLIGYTGFLIGPLLIGNVSQRVGMGTAFYILSIVSLFIIFLTMRVKKMG</sequence>
<dbReference type="PANTHER" id="PTHR23514:SF13">
    <property type="entry name" value="INNER MEMBRANE PROTEIN YBJJ"/>
    <property type="match status" value="1"/>
</dbReference>
<feature type="transmembrane region" description="Helical" evidence="5">
    <location>
        <begin position="15"/>
        <end position="32"/>
    </location>
</feature>
<comment type="subcellular location">
    <subcellularLocation>
        <location evidence="1">Membrane</location>
        <topology evidence="1">Multi-pass membrane protein</topology>
    </subcellularLocation>
</comment>
<dbReference type="CDD" id="cd17393">
    <property type="entry name" value="MFS_MosC_like"/>
    <property type="match status" value="1"/>
</dbReference>
<gene>
    <name evidence="6" type="ORF">FSB75_01330</name>
</gene>
<protein>
    <submittedName>
        <fullName evidence="6">MFS transporter</fullName>
    </submittedName>
</protein>
<keyword evidence="2 5" id="KW-0812">Transmembrane</keyword>
<accession>A0A5B8UDF3</accession>
<keyword evidence="7" id="KW-1185">Reference proteome</keyword>
<name>A0A5B8UDF3_9BACT</name>
<proteinExistence type="predicted"/>
<feature type="transmembrane region" description="Helical" evidence="5">
    <location>
        <begin position="297"/>
        <end position="318"/>
    </location>
</feature>
<dbReference type="InterPro" id="IPR036259">
    <property type="entry name" value="MFS_trans_sf"/>
</dbReference>
<dbReference type="OrthoDB" id="9809599at2"/>
<feature type="transmembrane region" description="Helical" evidence="5">
    <location>
        <begin position="205"/>
        <end position="225"/>
    </location>
</feature>
<evidence type="ECO:0000256" key="5">
    <source>
        <dbReference type="SAM" id="Phobius"/>
    </source>
</evidence>
<evidence type="ECO:0000256" key="4">
    <source>
        <dbReference type="ARBA" id="ARBA00023136"/>
    </source>
</evidence>
<feature type="transmembrane region" description="Helical" evidence="5">
    <location>
        <begin position="361"/>
        <end position="379"/>
    </location>
</feature>
<feature type="transmembrane region" description="Helical" evidence="5">
    <location>
        <begin position="52"/>
        <end position="72"/>
    </location>
</feature>
<dbReference type="InterPro" id="IPR011701">
    <property type="entry name" value="MFS"/>
</dbReference>
<evidence type="ECO:0000313" key="7">
    <source>
        <dbReference type="Proteomes" id="UP000321204"/>
    </source>
</evidence>
<dbReference type="RefSeq" id="WP_146781669.1">
    <property type="nucleotide sequence ID" value="NZ_BAABIO010000006.1"/>
</dbReference>
<dbReference type="GO" id="GO:0016020">
    <property type="term" value="C:membrane"/>
    <property type="evidence" value="ECO:0007669"/>
    <property type="project" value="UniProtKB-SubCell"/>
</dbReference>
<dbReference type="AlphaFoldDB" id="A0A5B8UDF3"/>
<evidence type="ECO:0000256" key="3">
    <source>
        <dbReference type="ARBA" id="ARBA00022989"/>
    </source>
</evidence>
<organism evidence="6 7">
    <name type="scientific">Flavisolibacter ginsenosidimutans</name>
    <dbReference type="NCBI Taxonomy" id="661481"/>
    <lineage>
        <taxon>Bacteria</taxon>
        <taxon>Pseudomonadati</taxon>
        <taxon>Bacteroidota</taxon>
        <taxon>Chitinophagia</taxon>
        <taxon>Chitinophagales</taxon>
        <taxon>Chitinophagaceae</taxon>
        <taxon>Flavisolibacter</taxon>
    </lineage>
</organism>
<feature type="transmembrane region" description="Helical" evidence="5">
    <location>
        <begin position="273"/>
        <end position="291"/>
    </location>
</feature>
<dbReference type="Pfam" id="PF07690">
    <property type="entry name" value="MFS_1"/>
    <property type="match status" value="1"/>
</dbReference>
<feature type="transmembrane region" description="Helical" evidence="5">
    <location>
        <begin position="102"/>
        <end position="119"/>
    </location>
</feature>
<reference evidence="6 7" key="1">
    <citation type="journal article" date="2015" name="Int. J. Syst. Evol. Microbiol.">
        <title>Flavisolibacter ginsenosidimutans sp. nov., with ginsenoside-converting activity isolated from soil used for cultivating ginseng.</title>
        <authorList>
            <person name="Zhao Y."/>
            <person name="Liu Q."/>
            <person name="Kang M.S."/>
            <person name="Jin F."/>
            <person name="Yu H."/>
            <person name="Im W.T."/>
        </authorList>
    </citation>
    <scope>NUCLEOTIDE SEQUENCE [LARGE SCALE GENOMIC DNA]</scope>
    <source>
        <strain evidence="6 7">Gsoil 636</strain>
    </source>
</reference>
<keyword evidence="4 5" id="KW-0472">Membrane</keyword>
<dbReference type="GO" id="GO:0022857">
    <property type="term" value="F:transmembrane transporter activity"/>
    <property type="evidence" value="ECO:0007669"/>
    <property type="project" value="InterPro"/>
</dbReference>